<dbReference type="InterPro" id="IPR052929">
    <property type="entry name" value="RNase_H-like_EbsB-rel"/>
</dbReference>
<dbReference type="Gene3D" id="3.30.420.10">
    <property type="entry name" value="Ribonuclease H-like superfamily/Ribonuclease H"/>
    <property type="match status" value="1"/>
</dbReference>
<protein>
    <recommendedName>
        <fullName evidence="1">RNase H type-1 domain-containing protein</fullName>
    </recommendedName>
</protein>
<feature type="domain" description="RNase H type-1" evidence="1">
    <location>
        <begin position="36"/>
        <end position="157"/>
    </location>
</feature>
<dbReference type="SUPFAM" id="SSF53098">
    <property type="entry name" value="Ribonuclease H-like"/>
    <property type="match status" value="1"/>
</dbReference>
<dbReference type="GO" id="GO:0003676">
    <property type="term" value="F:nucleic acid binding"/>
    <property type="evidence" value="ECO:0007669"/>
    <property type="project" value="InterPro"/>
</dbReference>
<dbReference type="PANTHER" id="PTHR47074">
    <property type="entry name" value="BNAC02G40300D PROTEIN"/>
    <property type="match status" value="1"/>
</dbReference>
<dbReference type="PANTHER" id="PTHR47074:SF11">
    <property type="entry name" value="REVERSE TRANSCRIPTASE-LIKE PROTEIN"/>
    <property type="match status" value="1"/>
</dbReference>
<dbReference type="InterPro" id="IPR012337">
    <property type="entry name" value="RNaseH-like_sf"/>
</dbReference>
<sequence>MKATREALTLLDIPKQLTMLPGHGWRPPDAGCVKINTDGAINFADGKGGAGGVARSSDRLIGAWSKPLLGITDPLIAESMALREGVLFARLRGISRVIMETDCMEVVNLWKTRHNSRSIVAPLLEEIGELASSFISFDIQHVIRTSNYPAHLCAKRASTLNVTESWMDETPSFLFSCLLADCPASAYV</sequence>
<dbReference type="AlphaFoldDB" id="A0AAD8RJS8"/>
<evidence type="ECO:0000313" key="2">
    <source>
        <dbReference type="EMBL" id="KAK1626414.1"/>
    </source>
</evidence>
<keyword evidence="3" id="KW-1185">Reference proteome</keyword>
<gene>
    <name evidence="2" type="ORF">QYE76_000729</name>
</gene>
<comment type="caution">
    <text evidence="2">The sequence shown here is derived from an EMBL/GenBank/DDBJ whole genome shotgun (WGS) entry which is preliminary data.</text>
</comment>
<dbReference type="InterPro" id="IPR044730">
    <property type="entry name" value="RNase_H-like_dom_plant"/>
</dbReference>
<dbReference type="InterPro" id="IPR036397">
    <property type="entry name" value="RNaseH_sf"/>
</dbReference>
<evidence type="ECO:0000313" key="3">
    <source>
        <dbReference type="Proteomes" id="UP001231189"/>
    </source>
</evidence>
<proteinExistence type="predicted"/>
<accession>A0AAD8RJS8</accession>
<dbReference type="CDD" id="cd06222">
    <property type="entry name" value="RNase_H_like"/>
    <property type="match status" value="1"/>
</dbReference>
<dbReference type="EMBL" id="JAUUTY010000005">
    <property type="protein sequence ID" value="KAK1626414.1"/>
    <property type="molecule type" value="Genomic_DNA"/>
</dbReference>
<name>A0AAD8RJS8_LOLMU</name>
<organism evidence="2 3">
    <name type="scientific">Lolium multiflorum</name>
    <name type="common">Italian ryegrass</name>
    <name type="synonym">Lolium perenne subsp. multiflorum</name>
    <dbReference type="NCBI Taxonomy" id="4521"/>
    <lineage>
        <taxon>Eukaryota</taxon>
        <taxon>Viridiplantae</taxon>
        <taxon>Streptophyta</taxon>
        <taxon>Embryophyta</taxon>
        <taxon>Tracheophyta</taxon>
        <taxon>Spermatophyta</taxon>
        <taxon>Magnoliopsida</taxon>
        <taxon>Liliopsida</taxon>
        <taxon>Poales</taxon>
        <taxon>Poaceae</taxon>
        <taxon>BOP clade</taxon>
        <taxon>Pooideae</taxon>
        <taxon>Poodae</taxon>
        <taxon>Poeae</taxon>
        <taxon>Poeae Chloroplast Group 2 (Poeae type)</taxon>
        <taxon>Loliodinae</taxon>
        <taxon>Loliinae</taxon>
        <taxon>Lolium</taxon>
    </lineage>
</organism>
<evidence type="ECO:0000259" key="1">
    <source>
        <dbReference type="Pfam" id="PF13456"/>
    </source>
</evidence>
<dbReference type="Pfam" id="PF13456">
    <property type="entry name" value="RVT_3"/>
    <property type="match status" value="1"/>
</dbReference>
<reference evidence="2" key="1">
    <citation type="submission" date="2023-07" db="EMBL/GenBank/DDBJ databases">
        <title>A chromosome-level genome assembly of Lolium multiflorum.</title>
        <authorList>
            <person name="Chen Y."/>
            <person name="Copetti D."/>
            <person name="Kolliker R."/>
            <person name="Studer B."/>
        </authorList>
    </citation>
    <scope>NUCLEOTIDE SEQUENCE</scope>
    <source>
        <strain evidence="2">02402/16</strain>
        <tissue evidence="2">Leaf</tissue>
    </source>
</reference>
<dbReference type="InterPro" id="IPR002156">
    <property type="entry name" value="RNaseH_domain"/>
</dbReference>
<dbReference type="Proteomes" id="UP001231189">
    <property type="component" value="Unassembled WGS sequence"/>
</dbReference>
<dbReference type="GO" id="GO:0004523">
    <property type="term" value="F:RNA-DNA hybrid ribonuclease activity"/>
    <property type="evidence" value="ECO:0007669"/>
    <property type="project" value="InterPro"/>
</dbReference>